<evidence type="ECO:0000313" key="1">
    <source>
        <dbReference type="Proteomes" id="UP000036681"/>
    </source>
</evidence>
<dbReference type="AlphaFoldDB" id="A0A0M3IP43"/>
<organism evidence="1 2">
    <name type="scientific">Ascaris lumbricoides</name>
    <name type="common">Giant roundworm</name>
    <dbReference type="NCBI Taxonomy" id="6252"/>
    <lineage>
        <taxon>Eukaryota</taxon>
        <taxon>Metazoa</taxon>
        <taxon>Ecdysozoa</taxon>
        <taxon>Nematoda</taxon>
        <taxon>Chromadorea</taxon>
        <taxon>Rhabditida</taxon>
        <taxon>Spirurina</taxon>
        <taxon>Ascaridomorpha</taxon>
        <taxon>Ascaridoidea</taxon>
        <taxon>Ascarididae</taxon>
        <taxon>Ascaris</taxon>
    </lineage>
</organism>
<dbReference type="Proteomes" id="UP000036681">
    <property type="component" value="Unplaced"/>
</dbReference>
<sequence>MSTSTDRLGLLQAAHLTEEMMRKRRYEYNKKAIDAQQMETLCDNKHAILFTARSSRRGYVWHCYGYALICSR</sequence>
<keyword evidence="1" id="KW-1185">Reference proteome</keyword>
<protein>
    <submittedName>
        <fullName evidence="2">MADS-box domain-containing protein</fullName>
    </submittedName>
</protein>
<name>A0A0M3IP43_ASCLU</name>
<accession>A0A0M3IP43</accession>
<evidence type="ECO:0000313" key="2">
    <source>
        <dbReference type="WBParaSite" id="ALUE_0002052101-mRNA-1"/>
    </source>
</evidence>
<proteinExistence type="predicted"/>
<reference evidence="2" key="1">
    <citation type="submission" date="2017-02" db="UniProtKB">
        <authorList>
            <consortium name="WormBaseParasite"/>
        </authorList>
    </citation>
    <scope>IDENTIFICATION</scope>
</reference>
<dbReference type="WBParaSite" id="ALUE_0002052101-mRNA-1">
    <property type="protein sequence ID" value="ALUE_0002052101-mRNA-1"/>
    <property type="gene ID" value="ALUE_0002052101"/>
</dbReference>